<dbReference type="AlphaFoldDB" id="A0A9D4UWD0"/>
<keyword evidence="3" id="KW-1185">Reference proteome</keyword>
<accession>A0A9D4UWD0</accession>
<comment type="caution">
    <text evidence="2">The sequence shown here is derived from an EMBL/GenBank/DDBJ whole genome shotgun (WGS) entry which is preliminary data.</text>
</comment>
<proteinExistence type="predicted"/>
<sequence length="112" mass="12046">MPEGVRHAAVTTEPHAPAPAPHRLSAWRSVDHRLSRRLAIAAFLHPPGYCSSARHPPPGYCSSTRELSSLLIAIIIFVGSTPSEPATAVAHAGSTSSSRRLQQLHRHLYGLS</sequence>
<name>A0A9D4UWD0_ADICA</name>
<protein>
    <submittedName>
        <fullName evidence="2">Uncharacterized protein</fullName>
    </submittedName>
</protein>
<organism evidence="2 3">
    <name type="scientific">Adiantum capillus-veneris</name>
    <name type="common">Maidenhair fern</name>
    <dbReference type="NCBI Taxonomy" id="13818"/>
    <lineage>
        <taxon>Eukaryota</taxon>
        <taxon>Viridiplantae</taxon>
        <taxon>Streptophyta</taxon>
        <taxon>Embryophyta</taxon>
        <taxon>Tracheophyta</taxon>
        <taxon>Polypodiopsida</taxon>
        <taxon>Polypodiidae</taxon>
        <taxon>Polypodiales</taxon>
        <taxon>Pteridineae</taxon>
        <taxon>Pteridaceae</taxon>
        <taxon>Vittarioideae</taxon>
        <taxon>Adiantum</taxon>
    </lineage>
</organism>
<reference evidence="2" key="1">
    <citation type="submission" date="2021-01" db="EMBL/GenBank/DDBJ databases">
        <title>Adiantum capillus-veneris genome.</title>
        <authorList>
            <person name="Fang Y."/>
            <person name="Liao Q."/>
        </authorList>
    </citation>
    <scope>NUCLEOTIDE SEQUENCE</scope>
    <source>
        <strain evidence="2">H3</strain>
        <tissue evidence="2">Leaf</tissue>
    </source>
</reference>
<evidence type="ECO:0000256" key="1">
    <source>
        <dbReference type="SAM" id="MobiDB-lite"/>
    </source>
</evidence>
<evidence type="ECO:0000313" key="3">
    <source>
        <dbReference type="Proteomes" id="UP000886520"/>
    </source>
</evidence>
<evidence type="ECO:0000313" key="2">
    <source>
        <dbReference type="EMBL" id="KAI5074748.1"/>
    </source>
</evidence>
<gene>
    <name evidence="2" type="ORF">GOP47_0010709</name>
</gene>
<dbReference type="EMBL" id="JABFUD020000010">
    <property type="protein sequence ID" value="KAI5074748.1"/>
    <property type="molecule type" value="Genomic_DNA"/>
</dbReference>
<dbReference type="Proteomes" id="UP000886520">
    <property type="component" value="Chromosome 10"/>
</dbReference>
<feature type="region of interest" description="Disordered" evidence="1">
    <location>
        <begin position="1"/>
        <end position="22"/>
    </location>
</feature>